<reference evidence="4 5" key="1">
    <citation type="submission" date="2020-03" db="EMBL/GenBank/DDBJ databases">
        <title>Genomic Encyclopedia of Type Strains, Phase IV (KMG-IV): sequencing the most valuable type-strain genomes for metagenomic binning, comparative biology and taxonomic classification.</title>
        <authorList>
            <person name="Goeker M."/>
        </authorList>
    </citation>
    <scope>NUCLEOTIDE SEQUENCE [LARGE SCALE GENOMIC DNA]</scope>
    <source>
        <strain evidence="4 5">DSM 7225</strain>
    </source>
</reference>
<feature type="transmembrane region" description="Helical" evidence="2">
    <location>
        <begin position="308"/>
        <end position="330"/>
    </location>
</feature>
<dbReference type="RefSeq" id="WP_125972813.1">
    <property type="nucleotide sequence ID" value="NZ_JAATJB010000002.1"/>
</dbReference>
<keyword evidence="2" id="KW-1133">Transmembrane helix</keyword>
<evidence type="ECO:0000256" key="2">
    <source>
        <dbReference type="SAM" id="Phobius"/>
    </source>
</evidence>
<protein>
    <submittedName>
        <fullName evidence="4">Beta-lactamase regulating signal transducer with metallopeptidase domain</fullName>
    </submittedName>
</protein>
<evidence type="ECO:0000256" key="1">
    <source>
        <dbReference type="SAM" id="MobiDB-lite"/>
    </source>
</evidence>
<accession>A0A7X6BCK0</accession>
<proteinExistence type="predicted"/>
<dbReference type="InterPro" id="IPR052173">
    <property type="entry name" value="Beta-lactam_resp_regulator"/>
</dbReference>
<dbReference type="InterPro" id="IPR008756">
    <property type="entry name" value="Peptidase_M56"/>
</dbReference>
<evidence type="ECO:0000313" key="5">
    <source>
        <dbReference type="Proteomes" id="UP000531251"/>
    </source>
</evidence>
<name>A0A7X6BCK0_9SPHN</name>
<feature type="compositionally biased region" description="Low complexity" evidence="1">
    <location>
        <begin position="359"/>
        <end position="370"/>
    </location>
</feature>
<evidence type="ECO:0000313" key="4">
    <source>
        <dbReference type="EMBL" id="NJB96737.1"/>
    </source>
</evidence>
<dbReference type="PANTHER" id="PTHR34978:SF3">
    <property type="entry name" value="SLR0241 PROTEIN"/>
    <property type="match status" value="1"/>
</dbReference>
<dbReference type="Pfam" id="PF05569">
    <property type="entry name" value="Peptidase_M56"/>
    <property type="match status" value="1"/>
</dbReference>
<dbReference type="EMBL" id="JAATJB010000002">
    <property type="protein sequence ID" value="NJB96737.1"/>
    <property type="molecule type" value="Genomic_DNA"/>
</dbReference>
<comment type="caution">
    <text evidence="4">The sequence shown here is derived from an EMBL/GenBank/DDBJ whole genome shotgun (WGS) entry which is preliminary data.</text>
</comment>
<dbReference type="Proteomes" id="UP000531251">
    <property type="component" value="Unassembled WGS sequence"/>
</dbReference>
<keyword evidence="5" id="KW-1185">Reference proteome</keyword>
<dbReference type="CDD" id="cd07341">
    <property type="entry name" value="M56_BlaR1_MecR1_like"/>
    <property type="match status" value="1"/>
</dbReference>
<sequence length="547" mass="58108">MIGWWIETLLASTLLMLLALALRGPVRNAFGPQLAYALWVLPAARMLLPPLPGQWHLSQWLAPLTRNAAEAPPVAMGLLNPDTLPATIEPSAVVTIDLGAGGHPLPAALVAPTPVADGLNVTLLLLALWGAGALLFLAYHLVAHRRFCRHLLSRARVDRTVAQGRVRVIETDAAHGPLAFGIFRKYVAFPRDFSERYDEVERDLALAHELGHHLRGDLIANWIALIVLAAHWFNPVAWRAFRAFRADQEMACDALVLAGRAQALRHAYGRAIVKSAHGGAVSAACHLHTINDVKGRLRMLSIHRKLSPIRIGAGLAGITTVSLAALALTASGSQAAERIRDKVSGAIQAQDVPVAPVAPAAPAAPAAPGAPAAPPAPPAPPAPAAPAVPEGPTGKHRVVRIDRSATGGHAIKKMVIVRQDGKQQEITMPDMVAIQASIPEIRNGSCGKGNASTVEHRDEGGKQVMIICSDRIAAMSASAAQMAMHGKAMAMNTKQMAMNSALMSLQHARRTIEVQSSLSPRQRAEALKGIDEALAELRDDAKDDSDD</sequence>
<feature type="domain" description="Peptidase M56" evidence="3">
    <location>
        <begin position="7"/>
        <end position="300"/>
    </location>
</feature>
<dbReference type="AlphaFoldDB" id="A0A7X6BCK0"/>
<keyword evidence="2" id="KW-0812">Transmembrane</keyword>
<feature type="transmembrane region" description="Helical" evidence="2">
    <location>
        <begin position="121"/>
        <end position="142"/>
    </location>
</feature>
<dbReference type="PANTHER" id="PTHR34978">
    <property type="entry name" value="POSSIBLE SENSOR-TRANSDUCER PROTEIN BLAR"/>
    <property type="match status" value="1"/>
</dbReference>
<organism evidence="4 5">
    <name type="scientific">Sphingomonas trueperi</name>
    <dbReference type="NCBI Taxonomy" id="53317"/>
    <lineage>
        <taxon>Bacteria</taxon>
        <taxon>Pseudomonadati</taxon>
        <taxon>Pseudomonadota</taxon>
        <taxon>Alphaproteobacteria</taxon>
        <taxon>Sphingomonadales</taxon>
        <taxon>Sphingomonadaceae</taxon>
        <taxon>Sphingomonas</taxon>
    </lineage>
</organism>
<feature type="compositionally biased region" description="Pro residues" evidence="1">
    <location>
        <begin position="371"/>
        <end position="386"/>
    </location>
</feature>
<evidence type="ECO:0000259" key="3">
    <source>
        <dbReference type="Pfam" id="PF05569"/>
    </source>
</evidence>
<gene>
    <name evidence="4" type="ORF">GGR89_001037</name>
</gene>
<feature type="region of interest" description="Disordered" evidence="1">
    <location>
        <begin position="359"/>
        <end position="394"/>
    </location>
</feature>
<keyword evidence="2" id="KW-0472">Membrane</keyword>